<name>A0A0G0LMT8_9BACT</name>
<evidence type="ECO:0000313" key="2">
    <source>
        <dbReference type="EMBL" id="KKQ89295.1"/>
    </source>
</evidence>
<evidence type="ECO:0000256" key="1">
    <source>
        <dbReference type="SAM" id="Phobius"/>
    </source>
</evidence>
<dbReference type="AlphaFoldDB" id="A0A0G0LMT8"/>
<proteinExistence type="predicted"/>
<keyword evidence="1" id="KW-0472">Membrane</keyword>
<comment type="caution">
    <text evidence="2">The sequence shown here is derived from an EMBL/GenBank/DDBJ whole genome shotgun (WGS) entry which is preliminary data.</text>
</comment>
<organism evidence="2 3">
    <name type="scientific">Candidatus Curtissbacteria bacterium GW2011_GWC2_38_9</name>
    <dbReference type="NCBI Taxonomy" id="1618414"/>
    <lineage>
        <taxon>Bacteria</taxon>
        <taxon>Candidatus Curtissiibacteriota</taxon>
    </lineage>
</organism>
<reference evidence="2 3" key="1">
    <citation type="journal article" date="2015" name="Nature">
        <title>rRNA introns, odd ribosomes, and small enigmatic genomes across a large radiation of phyla.</title>
        <authorList>
            <person name="Brown C.T."/>
            <person name="Hug L.A."/>
            <person name="Thomas B.C."/>
            <person name="Sharon I."/>
            <person name="Castelle C.J."/>
            <person name="Singh A."/>
            <person name="Wilkins M.J."/>
            <person name="Williams K.H."/>
            <person name="Banfield J.F."/>
        </authorList>
    </citation>
    <scope>NUCLEOTIDE SEQUENCE [LARGE SCALE GENOMIC DNA]</scope>
</reference>
<accession>A0A0G0LMT8</accession>
<sequence length="253" mass="28021">MSKKFPVHLVTLGVIILVFSGLIYYILHTGKDYLTKLNLNSRKRESNSSGQSSLPVNRPLATSSAGSFAKDITSQQGVDFNIEVSRPNIGSTSSIQFEFSNEPNTEFIKSWEITIPQGFEFTNGQDISQGAVIGKALLDVIYNDKEQVAEENVLNDQSAQGHKANWSVSFFGSKFNTYVDGNNLEGYKITMERNFIEGLKQPSKLLVTIFANSPSQEGLIFTGPDSSGNYTFRARATLFDETTLDFQKTISIN</sequence>
<keyword evidence="1" id="KW-1133">Transmembrane helix</keyword>
<dbReference type="EMBL" id="LBVP01000017">
    <property type="protein sequence ID" value="KKQ89295.1"/>
    <property type="molecule type" value="Genomic_DNA"/>
</dbReference>
<gene>
    <name evidence="2" type="ORF">UT12_C0017G0016</name>
</gene>
<dbReference type="Proteomes" id="UP000034893">
    <property type="component" value="Unassembled WGS sequence"/>
</dbReference>
<evidence type="ECO:0000313" key="3">
    <source>
        <dbReference type="Proteomes" id="UP000034893"/>
    </source>
</evidence>
<keyword evidence="1" id="KW-0812">Transmembrane</keyword>
<feature type="transmembrane region" description="Helical" evidence="1">
    <location>
        <begin position="6"/>
        <end position="27"/>
    </location>
</feature>
<protein>
    <submittedName>
        <fullName evidence="2">Uncharacterized protein</fullName>
    </submittedName>
</protein>